<proteinExistence type="predicted"/>
<sequence length="318" mass="36073">MCKNLISDKIALASQWVAPKILDLNSIQKGDMPGDKISIDENHLKKAEKIFPELLKLLVPVFNNQSNQKAVISVHGGSGVGKSETGSLLAYYFNNMNIGSYILSGDNYPHRIPKYNDAERLSVFRESGIKGLVARGEYNSERNDKLKELQESGNDSNSEYFKEFPWLEVYKEEGIKGLKNYLGTNNEIDFSELSNIIAQFKNGTENIMLKRMGREENELWYDSVDFSNTNVLIIEWTHGNNPNLEGVDIPILLNSTPKETLEHRRSRNRDGAIDSSFTMMILEIEQGKLVSQAHNAKIILTKNGDIISFEEYTKLMEE</sequence>
<dbReference type="Gene3D" id="3.40.50.300">
    <property type="entry name" value="P-loop containing nucleotide triphosphate hydrolases"/>
    <property type="match status" value="1"/>
</dbReference>
<keyword evidence="2" id="KW-1185">Reference proteome</keyword>
<dbReference type="RefSeq" id="WP_084133521.1">
    <property type="nucleotide sequence ID" value="NZ_FQXM01000011.1"/>
</dbReference>
<dbReference type="STRING" id="1121316.SAMN02745207_02217"/>
<name>A0A1M5VCY6_9CLOT</name>
<reference evidence="1 2" key="1">
    <citation type="submission" date="2016-11" db="EMBL/GenBank/DDBJ databases">
        <authorList>
            <person name="Jaros S."/>
            <person name="Januszkiewicz K."/>
            <person name="Wedrychowicz H."/>
        </authorList>
    </citation>
    <scope>NUCLEOTIDE SEQUENCE [LARGE SCALE GENOMIC DNA]</scope>
    <source>
        <strain evidence="1 2">DSM 8605</strain>
    </source>
</reference>
<dbReference type="SUPFAM" id="SSF52540">
    <property type="entry name" value="P-loop containing nucleoside triphosphate hydrolases"/>
    <property type="match status" value="1"/>
</dbReference>
<dbReference type="EMBL" id="FQXM01000011">
    <property type="protein sequence ID" value="SHH73087.1"/>
    <property type="molecule type" value="Genomic_DNA"/>
</dbReference>
<dbReference type="Proteomes" id="UP000184447">
    <property type="component" value="Unassembled WGS sequence"/>
</dbReference>
<protein>
    <submittedName>
        <fullName evidence="1">Alpha-galactosidase</fullName>
    </submittedName>
</protein>
<organism evidence="1 2">
    <name type="scientific">Clostridium grantii DSM 8605</name>
    <dbReference type="NCBI Taxonomy" id="1121316"/>
    <lineage>
        <taxon>Bacteria</taxon>
        <taxon>Bacillati</taxon>
        <taxon>Bacillota</taxon>
        <taxon>Clostridia</taxon>
        <taxon>Eubacteriales</taxon>
        <taxon>Clostridiaceae</taxon>
        <taxon>Clostridium</taxon>
    </lineage>
</organism>
<gene>
    <name evidence="1" type="ORF">SAMN02745207_02217</name>
</gene>
<dbReference type="InterPro" id="IPR027417">
    <property type="entry name" value="P-loop_NTPase"/>
</dbReference>
<accession>A0A1M5VCY6</accession>
<evidence type="ECO:0000313" key="1">
    <source>
        <dbReference type="EMBL" id="SHH73087.1"/>
    </source>
</evidence>
<evidence type="ECO:0000313" key="2">
    <source>
        <dbReference type="Proteomes" id="UP000184447"/>
    </source>
</evidence>
<dbReference type="AlphaFoldDB" id="A0A1M5VCY6"/>